<evidence type="ECO:0000256" key="1">
    <source>
        <dbReference type="SAM" id="MobiDB-lite"/>
    </source>
</evidence>
<comment type="caution">
    <text evidence="2">The sequence shown here is derived from an EMBL/GenBank/DDBJ whole genome shotgun (WGS) entry which is preliminary data.</text>
</comment>
<name>A0A843UTQ4_COLES</name>
<dbReference type="AlphaFoldDB" id="A0A843UTQ4"/>
<evidence type="ECO:0000313" key="3">
    <source>
        <dbReference type="Proteomes" id="UP000652761"/>
    </source>
</evidence>
<evidence type="ECO:0000313" key="2">
    <source>
        <dbReference type="EMBL" id="MQL86831.1"/>
    </source>
</evidence>
<dbReference type="EMBL" id="NMUH01000930">
    <property type="protein sequence ID" value="MQL86831.1"/>
    <property type="molecule type" value="Genomic_DNA"/>
</dbReference>
<accession>A0A843UTQ4</accession>
<gene>
    <name evidence="2" type="ORF">Taro_019373</name>
</gene>
<sequence length="417" mass="45183">MAASSFFGSLGGYSAEFLTREQQERFQFVKTKACGNKAVDVADLEKNGMHSIVEAMTRMQWMSVSTLSEVSYPDLVKAFFVCLKTQDDGSLVSNVKGIQIKIDRKLLHELFEVTTSGHSGVHSVDAQVKGLEGEAIIEDVPKVQEDVPEVSTELAEAVSVANDEPSELAALSELTAAVEPVEGATTPLPSSSVASILREVLDSIHTPPVITEAGEVSVEEVVASGHIEEAEKSAVPGVAVFVDAPIQGEQDRIMEDAPIQGEQETEDLSGSQGVHTTDAPVHEEQTTVNQDSAGRKGKKIAHRRQRTSQYHLGHLSVPKPHYSLLWLEGHQGRIMKRNLLYLFQWQMEYPLRIKGQQYRLRGVVPFGCEGRPGGIQGVVPFGCEGRPGGFQGVVPFECEGRPAELGVVVSLGGLYPS</sequence>
<proteinExistence type="predicted"/>
<protein>
    <submittedName>
        <fullName evidence="2">Uncharacterized protein</fullName>
    </submittedName>
</protein>
<keyword evidence="3" id="KW-1185">Reference proteome</keyword>
<organism evidence="2 3">
    <name type="scientific">Colocasia esculenta</name>
    <name type="common">Wild taro</name>
    <name type="synonym">Arum esculentum</name>
    <dbReference type="NCBI Taxonomy" id="4460"/>
    <lineage>
        <taxon>Eukaryota</taxon>
        <taxon>Viridiplantae</taxon>
        <taxon>Streptophyta</taxon>
        <taxon>Embryophyta</taxon>
        <taxon>Tracheophyta</taxon>
        <taxon>Spermatophyta</taxon>
        <taxon>Magnoliopsida</taxon>
        <taxon>Liliopsida</taxon>
        <taxon>Araceae</taxon>
        <taxon>Aroideae</taxon>
        <taxon>Colocasieae</taxon>
        <taxon>Colocasia</taxon>
    </lineage>
</organism>
<feature type="compositionally biased region" description="Basic residues" evidence="1">
    <location>
        <begin position="295"/>
        <end position="304"/>
    </location>
</feature>
<dbReference type="OrthoDB" id="1454292at2759"/>
<feature type="region of interest" description="Disordered" evidence="1">
    <location>
        <begin position="261"/>
        <end position="304"/>
    </location>
</feature>
<reference evidence="2" key="1">
    <citation type="submission" date="2017-07" db="EMBL/GenBank/DDBJ databases">
        <title>Taro Niue Genome Assembly and Annotation.</title>
        <authorList>
            <person name="Atibalentja N."/>
            <person name="Keating K."/>
            <person name="Fields C.J."/>
        </authorList>
    </citation>
    <scope>NUCLEOTIDE SEQUENCE</scope>
    <source>
        <strain evidence="2">Niue_2</strain>
        <tissue evidence="2">Leaf</tissue>
    </source>
</reference>
<dbReference type="Proteomes" id="UP000652761">
    <property type="component" value="Unassembled WGS sequence"/>
</dbReference>